<dbReference type="SUPFAM" id="SSF88723">
    <property type="entry name" value="PIN domain-like"/>
    <property type="match status" value="1"/>
</dbReference>
<reference evidence="7" key="2">
    <citation type="submission" date="2020-09" db="EMBL/GenBank/DDBJ databases">
        <authorList>
            <person name="Sun Q."/>
            <person name="Zhou Y."/>
        </authorList>
    </citation>
    <scope>NUCLEOTIDE SEQUENCE</scope>
    <source>
        <strain evidence="7">CGMCC 1.15367</strain>
    </source>
</reference>
<keyword evidence="2 5" id="KW-0540">Nuclease</keyword>
<reference evidence="7" key="1">
    <citation type="journal article" date="2014" name="Int. J. Syst. Evol. Microbiol.">
        <title>Complete genome sequence of Corynebacterium casei LMG S-19264T (=DSM 44701T), isolated from a smear-ripened cheese.</title>
        <authorList>
            <consortium name="US DOE Joint Genome Institute (JGI-PGF)"/>
            <person name="Walter F."/>
            <person name="Albersmeier A."/>
            <person name="Kalinowski J."/>
            <person name="Ruckert C."/>
        </authorList>
    </citation>
    <scope>NUCLEOTIDE SEQUENCE</scope>
    <source>
        <strain evidence="7">CGMCC 1.15367</strain>
    </source>
</reference>
<keyword evidence="4 5" id="KW-0378">Hydrolase</keyword>
<evidence type="ECO:0000256" key="2">
    <source>
        <dbReference type="ARBA" id="ARBA00022722"/>
    </source>
</evidence>
<comment type="function">
    <text evidence="5">Toxic component of a toxin-antitoxin (TA) system. An RNase.</text>
</comment>
<evidence type="ECO:0000313" key="8">
    <source>
        <dbReference type="Proteomes" id="UP000644699"/>
    </source>
</evidence>
<dbReference type="GO" id="GO:0000287">
    <property type="term" value="F:magnesium ion binding"/>
    <property type="evidence" value="ECO:0007669"/>
    <property type="project" value="UniProtKB-UniRule"/>
</dbReference>
<proteinExistence type="inferred from homology"/>
<comment type="cofactor">
    <cofactor evidence="5">
        <name>Mg(2+)</name>
        <dbReference type="ChEBI" id="CHEBI:18420"/>
    </cofactor>
</comment>
<dbReference type="InterPro" id="IPR022907">
    <property type="entry name" value="VapC_family"/>
</dbReference>
<feature type="binding site" evidence="5">
    <location>
        <position position="102"/>
    </location>
    <ligand>
        <name>Mg(2+)</name>
        <dbReference type="ChEBI" id="CHEBI:18420"/>
    </ligand>
</feature>
<dbReference type="EMBL" id="BMIQ01000001">
    <property type="protein sequence ID" value="GGD91909.1"/>
    <property type="molecule type" value="Genomic_DNA"/>
</dbReference>
<keyword evidence="8" id="KW-1185">Reference proteome</keyword>
<feature type="domain" description="PIN" evidence="6">
    <location>
        <begin position="1"/>
        <end position="127"/>
    </location>
</feature>
<dbReference type="AlphaFoldDB" id="A0A917E1D8"/>
<dbReference type="HAMAP" id="MF_00265">
    <property type="entry name" value="VapC_Nob1"/>
    <property type="match status" value="1"/>
</dbReference>
<dbReference type="GO" id="GO:0090729">
    <property type="term" value="F:toxin activity"/>
    <property type="evidence" value="ECO:0007669"/>
    <property type="project" value="UniProtKB-KW"/>
</dbReference>
<dbReference type="Gene3D" id="3.40.50.1010">
    <property type="entry name" value="5'-nuclease"/>
    <property type="match status" value="1"/>
</dbReference>
<dbReference type="Pfam" id="PF01850">
    <property type="entry name" value="PIN"/>
    <property type="match status" value="1"/>
</dbReference>
<feature type="binding site" evidence="5">
    <location>
        <position position="4"/>
    </location>
    <ligand>
        <name>Mg(2+)</name>
        <dbReference type="ChEBI" id="CHEBI:18420"/>
    </ligand>
</feature>
<dbReference type="EC" id="3.1.-.-" evidence="5"/>
<dbReference type="GO" id="GO:0004540">
    <property type="term" value="F:RNA nuclease activity"/>
    <property type="evidence" value="ECO:0007669"/>
    <property type="project" value="InterPro"/>
</dbReference>
<dbReference type="InterPro" id="IPR002716">
    <property type="entry name" value="PIN_dom"/>
</dbReference>
<keyword evidence="3 5" id="KW-0479">Metal-binding</keyword>
<gene>
    <name evidence="5" type="primary">vapC</name>
    <name evidence="7" type="ORF">GCM10011390_08320</name>
</gene>
<keyword evidence="5" id="KW-0460">Magnesium</keyword>
<evidence type="ECO:0000256" key="3">
    <source>
        <dbReference type="ARBA" id="ARBA00022723"/>
    </source>
</evidence>
<dbReference type="CDD" id="cd09871">
    <property type="entry name" value="PIN_MtVapC28-VapC30-like"/>
    <property type="match status" value="1"/>
</dbReference>
<dbReference type="InterPro" id="IPR029060">
    <property type="entry name" value="PIN-like_dom_sf"/>
</dbReference>
<protein>
    <recommendedName>
        <fullName evidence="5">Ribonuclease VapC</fullName>
        <shortName evidence="5">RNase VapC</shortName>
        <ecNumber evidence="5">3.1.-.-</ecNumber>
    </recommendedName>
    <alternativeName>
        <fullName evidence="5">Toxin VapC</fullName>
    </alternativeName>
</protein>
<name>A0A917E1D8_9HYPH</name>
<evidence type="ECO:0000256" key="4">
    <source>
        <dbReference type="ARBA" id="ARBA00022801"/>
    </source>
</evidence>
<evidence type="ECO:0000259" key="6">
    <source>
        <dbReference type="Pfam" id="PF01850"/>
    </source>
</evidence>
<dbReference type="RefSeq" id="WP_188906926.1">
    <property type="nucleotide sequence ID" value="NZ_BMIQ01000001.1"/>
</dbReference>
<comment type="similarity">
    <text evidence="5">Belongs to the PINc/VapC protein family.</text>
</comment>
<keyword evidence="5" id="KW-0800">Toxin</keyword>
<organism evidence="7 8">
    <name type="scientific">Aureimonas endophytica</name>
    <dbReference type="NCBI Taxonomy" id="2027858"/>
    <lineage>
        <taxon>Bacteria</taxon>
        <taxon>Pseudomonadati</taxon>
        <taxon>Pseudomonadota</taxon>
        <taxon>Alphaproteobacteria</taxon>
        <taxon>Hyphomicrobiales</taxon>
        <taxon>Aurantimonadaceae</taxon>
        <taxon>Aureimonas</taxon>
    </lineage>
</organism>
<dbReference type="Proteomes" id="UP000644699">
    <property type="component" value="Unassembled WGS sequence"/>
</dbReference>
<comment type="caution">
    <text evidence="7">The sequence shown here is derived from an EMBL/GenBank/DDBJ whole genome shotgun (WGS) entry which is preliminary data.</text>
</comment>
<dbReference type="GO" id="GO:0016787">
    <property type="term" value="F:hydrolase activity"/>
    <property type="evidence" value="ECO:0007669"/>
    <property type="project" value="UniProtKB-KW"/>
</dbReference>
<evidence type="ECO:0000256" key="5">
    <source>
        <dbReference type="HAMAP-Rule" id="MF_00265"/>
    </source>
</evidence>
<keyword evidence="1 5" id="KW-1277">Toxin-antitoxin system</keyword>
<sequence>MFVDASAIVAILNRETEGEQLIRLLEGTTATTSAIALYEAAHAVARVKSIPLVEAAEIVLNFLEQSEIALVPITGEAGRLAIEASSRFGKGSGHPARLNMGDCFSYAMAKLARAKLLYKGNDFAHTDLG</sequence>
<evidence type="ECO:0000256" key="1">
    <source>
        <dbReference type="ARBA" id="ARBA00022649"/>
    </source>
</evidence>
<evidence type="ECO:0000313" key="7">
    <source>
        <dbReference type="EMBL" id="GGD91909.1"/>
    </source>
</evidence>
<accession>A0A917E1D8</accession>